<dbReference type="Gene3D" id="1.20.5.160">
    <property type="entry name" value="Bacterial aa3 type cytochrome c oxidase subunit IV"/>
    <property type="match status" value="1"/>
</dbReference>
<dbReference type="SUPFAM" id="SSF81469">
    <property type="entry name" value="Bacterial aa3 type cytochrome c oxidase subunit IV"/>
    <property type="match status" value="1"/>
</dbReference>
<gene>
    <name evidence="2" type="ORF">ACFOOT_06375</name>
</gene>
<evidence type="ECO:0000256" key="1">
    <source>
        <dbReference type="SAM" id="Phobius"/>
    </source>
</evidence>
<keyword evidence="1" id="KW-0472">Membrane</keyword>
<dbReference type="Proteomes" id="UP001595683">
    <property type="component" value="Unassembled WGS sequence"/>
</dbReference>
<feature type="transmembrane region" description="Helical" evidence="1">
    <location>
        <begin position="20"/>
        <end position="39"/>
    </location>
</feature>
<dbReference type="EMBL" id="JBHRYE010000011">
    <property type="protein sequence ID" value="MFC3671044.1"/>
    <property type="molecule type" value="Genomic_DNA"/>
</dbReference>
<evidence type="ECO:0000313" key="3">
    <source>
        <dbReference type="Proteomes" id="UP001595683"/>
    </source>
</evidence>
<name>A0ABV7V1M6_9SPHN</name>
<proteinExistence type="predicted"/>
<accession>A0ABV7V1M6</accession>
<keyword evidence="3" id="KW-1185">Reference proteome</keyword>
<dbReference type="InterPro" id="IPR036596">
    <property type="entry name" value="Cyt-C_aa3_sf"/>
</dbReference>
<dbReference type="RefSeq" id="WP_191322347.1">
    <property type="nucleotide sequence ID" value="NZ_BMZP01000001.1"/>
</dbReference>
<reference evidence="3" key="1">
    <citation type="journal article" date="2019" name="Int. J. Syst. Evol. Microbiol.">
        <title>The Global Catalogue of Microorganisms (GCM) 10K type strain sequencing project: providing services to taxonomists for standard genome sequencing and annotation.</title>
        <authorList>
            <consortium name="The Broad Institute Genomics Platform"/>
            <consortium name="The Broad Institute Genome Sequencing Center for Infectious Disease"/>
            <person name="Wu L."/>
            <person name="Ma J."/>
        </authorList>
    </citation>
    <scope>NUCLEOTIDE SEQUENCE [LARGE SCALE GENOMIC DNA]</scope>
    <source>
        <strain evidence="3">KCTC 42224</strain>
    </source>
</reference>
<comment type="caution">
    <text evidence="2">The sequence shown here is derived from an EMBL/GenBank/DDBJ whole genome shotgun (WGS) entry which is preliminary data.</text>
</comment>
<sequence length="40" mass="4336">MTSANDMKAARETYEGFLSLIKVAVPVIALIVAFVVLIIQ</sequence>
<evidence type="ECO:0000313" key="2">
    <source>
        <dbReference type="EMBL" id="MFC3671044.1"/>
    </source>
</evidence>
<organism evidence="2 3">
    <name type="scientific">Novosphingobium pokkalii</name>
    <dbReference type="NCBI Taxonomy" id="1770194"/>
    <lineage>
        <taxon>Bacteria</taxon>
        <taxon>Pseudomonadati</taxon>
        <taxon>Pseudomonadota</taxon>
        <taxon>Alphaproteobacteria</taxon>
        <taxon>Sphingomonadales</taxon>
        <taxon>Sphingomonadaceae</taxon>
        <taxon>Novosphingobium</taxon>
    </lineage>
</organism>
<keyword evidence="1" id="KW-0812">Transmembrane</keyword>
<keyword evidence="1" id="KW-1133">Transmembrane helix</keyword>
<protein>
    <submittedName>
        <fullName evidence="2">Aa3-type cytochrome c oxidase subunit IV</fullName>
    </submittedName>
</protein>